<feature type="compositionally biased region" description="Basic and acidic residues" evidence="1">
    <location>
        <begin position="19"/>
        <end position="34"/>
    </location>
</feature>
<gene>
    <name evidence="2" type="ORF">DPMN_061846</name>
</gene>
<organism evidence="2 3">
    <name type="scientific">Dreissena polymorpha</name>
    <name type="common">Zebra mussel</name>
    <name type="synonym">Mytilus polymorpha</name>
    <dbReference type="NCBI Taxonomy" id="45954"/>
    <lineage>
        <taxon>Eukaryota</taxon>
        <taxon>Metazoa</taxon>
        <taxon>Spiralia</taxon>
        <taxon>Lophotrochozoa</taxon>
        <taxon>Mollusca</taxon>
        <taxon>Bivalvia</taxon>
        <taxon>Autobranchia</taxon>
        <taxon>Heteroconchia</taxon>
        <taxon>Euheterodonta</taxon>
        <taxon>Imparidentia</taxon>
        <taxon>Neoheterodontei</taxon>
        <taxon>Myida</taxon>
        <taxon>Dreissenoidea</taxon>
        <taxon>Dreissenidae</taxon>
        <taxon>Dreissena</taxon>
    </lineage>
</organism>
<sequence>MLNSTEVNLSEKISLWGRSETRDGSKKEEKETRPAENIPCGCTSEQDCKLQSKYHTSASS</sequence>
<dbReference type="Proteomes" id="UP000828390">
    <property type="component" value="Unassembled WGS sequence"/>
</dbReference>
<feature type="region of interest" description="Disordered" evidence="1">
    <location>
        <begin position="1"/>
        <end position="38"/>
    </location>
</feature>
<evidence type="ECO:0000313" key="2">
    <source>
        <dbReference type="EMBL" id="KAH3719018.1"/>
    </source>
</evidence>
<name>A0A9D4C7S0_DREPO</name>
<reference evidence="2" key="1">
    <citation type="journal article" date="2019" name="bioRxiv">
        <title>The Genome of the Zebra Mussel, Dreissena polymorpha: A Resource for Invasive Species Research.</title>
        <authorList>
            <person name="McCartney M.A."/>
            <person name="Auch B."/>
            <person name="Kono T."/>
            <person name="Mallez S."/>
            <person name="Zhang Y."/>
            <person name="Obille A."/>
            <person name="Becker A."/>
            <person name="Abrahante J.E."/>
            <person name="Garbe J."/>
            <person name="Badalamenti J.P."/>
            <person name="Herman A."/>
            <person name="Mangelson H."/>
            <person name="Liachko I."/>
            <person name="Sullivan S."/>
            <person name="Sone E.D."/>
            <person name="Koren S."/>
            <person name="Silverstein K.A.T."/>
            <person name="Beckman K.B."/>
            <person name="Gohl D.M."/>
        </authorList>
    </citation>
    <scope>NUCLEOTIDE SEQUENCE</scope>
    <source>
        <strain evidence="2">Duluth1</strain>
        <tissue evidence="2">Whole animal</tissue>
    </source>
</reference>
<accession>A0A9D4C7S0</accession>
<keyword evidence="3" id="KW-1185">Reference proteome</keyword>
<proteinExistence type="predicted"/>
<dbReference type="EMBL" id="JAIWYP010000013">
    <property type="protein sequence ID" value="KAH3719018.1"/>
    <property type="molecule type" value="Genomic_DNA"/>
</dbReference>
<dbReference type="AlphaFoldDB" id="A0A9D4C7S0"/>
<evidence type="ECO:0000256" key="1">
    <source>
        <dbReference type="SAM" id="MobiDB-lite"/>
    </source>
</evidence>
<evidence type="ECO:0000313" key="3">
    <source>
        <dbReference type="Proteomes" id="UP000828390"/>
    </source>
</evidence>
<comment type="caution">
    <text evidence="2">The sequence shown here is derived from an EMBL/GenBank/DDBJ whole genome shotgun (WGS) entry which is preliminary data.</text>
</comment>
<protein>
    <submittedName>
        <fullName evidence="2">Uncharacterized protein</fullName>
    </submittedName>
</protein>
<reference evidence="2" key="2">
    <citation type="submission" date="2020-11" db="EMBL/GenBank/DDBJ databases">
        <authorList>
            <person name="McCartney M.A."/>
            <person name="Auch B."/>
            <person name="Kono T."/>
            <person name="Mallez S."/>
            <person name="Becker A."/>
            <person name="Gohl D.M."/>
            <person name="Silverstein K.A.T."/>
            <person name="Koren S."/>
            <person name="Bechman K.B."/>
            <person name="Herman A."/>
            <person name="Abrahante J.E."/>
            <person name="Garbe J."/>
        </authorList>
    </citation>
    <scope>NUCLEOTIDE SEQUENCE</scope>
    <source>
        <strain evidence="2">Duluth1</strain>
        <tissue evidence="2">Whole animal</tissue>
    </source>
</reference>